<feature type="repeat" description="PPR" evidence="2">
    <location>
        <begin position="21"/>
        <end position="51"/>
    </location>
</feature>
<evidence type="ECO:0000256" key="1">
    <source>
        <dbReference type="ARBA" id="ARBA00022737"/>
    </source>
</evidence>
<dbReference type="GO" id="GO:0099402">
    <property type="term" value="P:plant organ development"/>
    <property type="evidence" value="ECO:0007669"/>
    <property type="project" value="UniProtKB-ARBA"/>
</dbReference>
<comment type="caution">
    <text evidence="3">The sequence shown here is derived from an EMBL/GenBank/DDBJ whole genome shotgun (WGS) entry which is preliminary data.</text>
</comment>
<evidence type="ECO:0000256" key="2">
    <source>
        <dbReference type="PROSITE-ProRule" id="PRU00708"/>
    </source>
</evidence>
<dbReference type="PANTHER" id="PTHR47926:SF413">
    <property type="entry name" value="REPEAT (TPR)-LIKE SUPERFAMILY PROTEIN, PUTATIVE-RELATED"/>
    <property type="match status" value="1"/>
</dbReference>
<dbReference type="InterPro" id="IPR046848">
    <property type="entry name" value="E_motif"/>
</dbReference>
<feature type="repeat" description="PPR" evidence="2">
    <location>
        <begin position="52"/>
        <end position="86"/>
    </location>
</feature>
<keyword evidence="1" id="KW-0677">Repeat</keyword>
<dbReference type="AlphaFoldDB" id="A0AAN8V7F2"/>
<dbReference type="PANTHER" id="PTHR47926">
    <property type="entry name" value="PENTATRICOPEPTIDE REPEAT-CONTAINING PROTEIN"/>
    <property type="match status" value="1"/>
</dbReference>
<gene>
    <name evidence="3" type="ORF">RJ641_006740</name>
</gene>
<dbReference type="InterPro" id="IPR046960">
    <property type="entry name" value="PPR_At4g14850-like_plant"/>
</dbReference>
<dbReference type="NCBIfam" id="TIGR00756">
    <property type="entry name" value="PPR"/>
    <property type="match status" value="2"/>
</dbReference>
<dbReference type="EMBL" id="JBAMMX010000014">
    <property type="protein sequence ID" value="KAK6928149.1"/>
    <property type="molecule type" value="Genomic_DNA"/>
</dbReference>
<dbReference type="GO" id="GO:0009451">
    <property type="term" value="P:RNA modification"/>
    <property type="evidence" value="ECO:0007669"/>
    <property type="project" value="InterPro"/>
</dbReference>
<accession>A0AAN8V7F2</accession>
<dbReference type="InterPro" id="IPR002885">
    <property type="entry name" value="PPR_rpt"/>
</dbReference>
<proteinExistence type="predicted"/>
<dbReference type="Gene3D" id="1.25.40.10">
    <property type="entry name" value="Tetratricopeptide repeat domain"/>
    <property type="match status" value="2"/>
</dbReference>
<evidence type="ECO:0000313" key="4">
    <source>
        <dbReference type="Proteomes" id="UP001370490"/>
    </source>
</evidence>
<dbReference type="Pfam" id="PF20431">
    <property type="entry name" value="E_motif"/>
    <property type="match status" value="1"/>
</dbReference>
<dbReference type="GO" id="GO:0003723">
    <property type="term" value="F:RNA binding"/>
    <property type="evidence" value="ECO:0007669"/>
    <property type="project" value="InterPro"/>
</dbReference>
<sequence>MVKGRELSEARRLFDEMPERDPVSWNTVLDGYVRAGDMNAAVEFFERIPDRNVVSWSTMVWGFSKAGDMDMARTLFDKMTMKNLVPWTILISGYPEKGLAQEAIGLYNQRNALVDMYANVKAGKRLSVYLMIRKREMRCLRMPCFKGWQCMDVVREQDYGVVPQIEHCGCMIDLLVHCGRLNEAFDLLRVMPMEPNAIIWGTLLGACRMHNDEELAEEVLDRLVKLEPSNPGNFSTLPNIYAAAGDGFNAASARLKMKSMGVEKPSGAGSIEVGNEVHEFTVFDDLHHESDKIYQMINGLGDDLKQEGYMPKTCYQTRSR</sequence>
<protein>
    <submittedName>
        <fullName evidence="3">Pentatricopeptide repeat</fullName>
    </submittedName>
</protein>
<dbReference type="FunFam" id="1.25.40.10:FF:000158">
    <property type="entry name" value="pentatricopeptide repeat-containing protein At2g33680"/>
    <property type="match status" value="1"/>
</dbReference>
<dbReference type="PROSITE" id="PS51375">
    <property type="entry name" value="PPR"/>
    <property type="match status" value="2"/>
</dbReference>
<organism evidence="3 4">
    <name type="scientific">Dillenia turbinata</name>
    <dbReference type="NCBI Taxonomy" id="194707"/>
    <lineage>
        <taxon>Eukaryota</taxon>
        <taxon>Viridiplantae</taxon>
        <taxon>Streptophyta</taxon>
        <taxon>Embryophyta</taxon>
        <taxon>Tracheophyta</taxon>
        <taxon>Spermatophyta</taxon>
        <taxon>Magnoliopsida</taxon>
        <taxon>eudicotyledons</taxon>
        <taxon>Gunneridae</taxon>
        <taxon>Pentapetalae</taxon>
        <taxon>Dilleniales</taxon>
        <taxon>Dilleniaceae</taxon>
        <taxon>Dillenia</taxon>
    </lineage>
</organism>
<dbReference type="Pfam" id="PF01535">
    <property type="entry name" value="PPR"/>
    <property type="match status" value="5"/>
</dbReference>
<keyword evidence="4" id="KW-1185">Reference proteome</keyword>
<reference evidence="3 4" key="1">
    <citation type="submission" date="2023-12" db="EMBL/GenBank/DDBJ databases">
        <title>A high-quality genome assembly for Dillenia turbinata (Dilleniales).</title>
        <authorList>
            <person name="Chanderbali A."/>
        </authorList>
    </citation>
    <scope>NUCLEOTIDE SEQUENCE [LARGE SCALE GENOMIC DNA]</scope>
    <source>
        <strain evidence="3">LSX21</strain>
        <tissue evidence="3">Leaf</tissue>
    </source>
</reference>
<dbReference type="InterPro" id="IPR011990">
    <property type="entry name" value="TPR-like_helical_dom_sf"/>
</dbReference>
<dbReference type="Proteomes" id="UP001370490">
    <property type="component" value="Unassembled WGS sequence"/>
</dbReference>
<name>A0AAN8V7F2_9MAGN</name>
<evidence type="ECO:0000313" key="3">
    <source>
        <dbReference type="EMBL" id="KAK6928149.1"/>
    </source>
</evidence>